<organism evidence="1 2">
    <name type="scientific">Paenibacillus tritici</name>
    <dbReference type="NCBI Taxonomy" id="1873425"/>
    <lineage>
        <taxon>Bacteria</taxon>
        <taxon>Bacillati</taxon>
        <taxon>Bacillota</taxon>
        <taxon>Bacilli</taxon>
        <taxon>Bacillales</taxon>
        <taxon>Paenibacillaceae</taxon>
        <taxon>Paenibacillus</taxon>
    </lineage>
</organism>
<evidence type="ECO:0000313" key="1">
    <source>
        <dbReference type="EMBL" id="NQX49294.1"/>
    </source>
</evidence>
<dbReference type="RefSeq" id="WP_173140245.1">
    <property type="nucleotide sequence ID" value="NZ_CP073365.1"/>
</dbReference>
<name>A0ABX2DYR4_9BACL</name>
<reference evidence="1 2" key="1">
    <citation type="submission" date="2020-05" db="EMBL/GenBank/DDBJ databases">
        <title>Paenibacillus glebae, sp. nov., Paenibacillus humi sp. nov., Paenibacillus pedi sp. nov., Paenibacillus terrestris sp. nov. and Paenibacillus terricola sp. nov., isolated from a forest top soil sample.</title>
        <authorList>
            <person name="Qi S."/>
            <person name="Carlier A."/>
            <person name="Cnockaert M."/>
            <person name="Vandamme P."/>
        </authorList>
    </citation>
    <scope>NUCLEOTIDE SEQUENCE [LARGE SCALE GENOMIC DNA]</scope>
    <source>
        <strain evidence="1 2">LMG 29502</strain>
    </source>
</reference>
<comment type="caution">
    <text evidence="1">The sequence shown here is derived from an EMBL/GenBank/DDBJ whole genome shotgun (WGS) entry which is preliminary data.</text>
</comment>
<dbReference type="EMBL" id="JABMKX010000023">
    <property type="protein sequence ID" value="NQX49294.1"/>
    <property type="molecule type" value="Genomic_DNA"/>
</dbReference>
<sequence length="92" mass="10360">MRTKPKITEAVFLAAAVEQRAIVILLAALTSMLQAVAAEQAEERQYQPPGRLSRLERAVIRVLQALTRRQMILLQYVTINSRLLDEVDNSEA</sequence>
<protein>
    <recommendedName>
        <fullName evidence="3">Secreted protein</fullName>
    </recommendedName>
</protein>
<evidence type="ECO:0000313" key="2">
    <source>
        <dbReference type="Proteomes" id="UP000711047"/>
    </source>
</evidence>
<evidence type="ECO:0008006" key="3">
    <source>
        <dbReference type="Google" id="ProtNLM"/>
    </source>
</evidence>
<keyword evidence="2" id="KW-1185">Reference proteome</keyword>
<accession>A0ABX2DYR4</accession>
<proteinExistence type="predicted"/>
<gene>
    <name evidence="1" type="ORF">HQN87_28645</name>
</gene>
<dbReference type="Proteomes" id="UP000711047">
    <property type="component" value="Unassembled WGS sequence"/>
</dbReference>